<organism evidence="6 7">
    <name type="scientific">Eiseniibacteriota bacterium</name>
    <dbReference type="NCBI Taxonomy" id="2212470"/>
    <lineage>
        <taxon>Bacteria</taxon>
        <taxon>Candidatus Eiseniibacteriota</taxon>
    </lineage>
</organism>
<comment type="caution">
    <text evidence="6">The sequence shown here is derived from an EMBL/GenBank/DDBJ whole genome shotgun (WGS) entry which is preliminary data.</text>
</comment>
<evidence type="ECO:0000313" key="6">
    <source>
        <dbReference type="EMBL" id="MBU2690749.1"/>
    </source>
</evidence>
<evidence type="ECO:0000259" key="5">
    <source>
        <dbReference type="Pfam" id="PF18075"/>
    </source>
</evidence>
<keyword evidence="3" id="KW-0812">Transmembrane</keyword>
<dbReference type="SUPFAM" id="SSF51261">
    <property type="entry name" value="Duplicated hybrid motif"/>
    <property type="match status" value="1"/>
</dbReference>
<dbReference type="InterPro" id="IPR011055">
    <property type="entry name" value="Dup_hybrid_motif"/>
</dbReference>
<feature type="transmembrane region" description="Helical" evidence="3">
    <location>
        <begin position="173"/>
        <end position="195"/>
    </location>
</feature>
<sequence>MLRALLFFLSEALESMRRHPAATMAALVSMTSVLFVLSLLLVITYNVRVLTEELESRKGIVVFLESDRPEGRRKELVDIFKGFGEVESVRWIPREEALKEVEEELGGLDVDEILGSNPLPDAIVIQCLPDSRDAVTLSSLSTEIAAYEGVEDVLYGEEWVESLDRSLMTMRRVTLLVGCLCAVAVVLVLGATLRLTLVHRQGTLAIMRIIGATFGYIRGPFIVAGIVQVTLAGAISLILLRLVVSLGHRFLPGVSYLPTGWIVMLLAGAAVLGLAGSYFALEPVLRGMESGSRKKMWAGAAILIGCLAFGGLAGAQSSGTIATHEEDLIQLKAQIQTNRARILSLRSRQENLNEMIERLDTDLRLSRSYLEKLNQQEERLRADLDHRTIELDGTRERLILVRERLAGGVQDYYKRRRIDLAELLLSSETFPQLYARAHYLSWSIHQYRKDLLDLAEEESALMESAQELRDQQARLQRLQREKKAESSGLEARSKETLQEKAQVESELKDHLQVLKDLETREARTTQLLRELESQRRAAAGAGNGLESMKGRLPWPVEGDVQTGFGSHVHPRFKTRVVNRGVDIKAPAGRIFKAVAPGLVVYAEWLTGYGNCVILDHGRGYYTLYAHAQSILVQKNQSVAQGVPLGEVGETDSVRGAGLHFEIRQGAEALNPDLWLSKAR</sequence>
<dbReference type="CDD" id="cd12797">
    <property type="entry name" value="M23_peptidase"/>
    <property type="match status" value="1"/>
</dbReference>
<dbReference type="GO" id="GO:0051301">
    <property type="term" value="P:cell division"/>
    <property type="evidence" value="ECO:0007669"/>
    <property type="project" value="UniProtKB-KW"/>
</dbReference>
<keyword evidence="3" id="KW-0472">Membrane</keyword>
<evidence type="ECO:0000313" key="7">
    <source>
        <dbReference type="Proteomes" id="UP000777784"/>
    </source>
</evidence>
<evidence type="ECO:0000256" key="2">
    <source>
        <dbReference type="SAM" id="MobiDB-lite"/>
    </source>
</evidence>
<dbReference type="Proteomes" id="UP000777784">
    <property type="component" value="Unassembled WGS sequence"/>
</dbReference>
<feature type="domain" description="M23ase beta-sheet core" evidence="4">
    <location>
        <begin position="578"/>
        <end position="671"/>
    </location>
</feature>
<accession>A0A948RW41</accession>
<dbReference type="PANTHER" id="PTHR47755:SF1">
    <property type="entry name" value="CELL DIVISION PROTEIN FTSX"/>
    <property type="match status" value="1"/>
</dbReference>
<feature type="transmembrane region" description="Helical" evidence="3">
    <location>
        <begin position="21"/>
        <end position="45"/>
    </location>
</feature>
<feature type="region of interest" description="Disordered" evidence="2">
    <location>
        <begin position="472"/>
        <end position="502"/>
    </location>
</feature>
<evidence type="ECO:0000259" key="4">
    <source>
        <dbReference type="Pfam" id="PF01551"/>
    </source>
</evidence>
<gene>
    <name evidence="6" type="ORF">KJ970_07450</name>
</gene>
<proteinExistence type="predicted"/>
<name>A0A948RW41_UNCEI</name>
<keyword evidence="6" id="KW-0131">Cell cycle</keyword>
<feature type="transmembrane region" description="Helical" evidence="3">
    <location>
        <begin position="216"/>
        <end position="240"/>
    </location>
</feature>
<evidence type="ECO:0000256" key="1">
    <source>
        <dbReference type="SAM" id="Coils"/>
    </source>
</evidence>
<dbReference type="InterPro" id="IPR004513">
    <property type="entry name" value="FtsX"/>
</dbReference>
<keyword evidence="1" id="KW-0175">Coiled coil</keyword>
<dbReference type="EMBL" id="JAHJDP010000035">
    <property type="protein sequence ID" value="MBU2690749.1"/>
    <property type="molecule type" value="Genomic_DNA"/>
</dbReference>
<dbReference type="InterPro" id="IPR040690">
    <property type="entry name" value="FtsX_ECD"/>
</dbReference>
<feature type="coiled-coil region" evidence="1">
    <location>
        <begin position="321"/>
        <end position="390"/>
    </location>
</feature>
<dbReference type="Gene3D" id="3.30.70.3040">
    <property type="match status" value="1"/>
</dbReference>
<dbReference type="GO" id="GO:0016020">
    <property type="term" value="C:membrane"/>
    <property type="evidence" value="ECO:0007669"/>
    <property type="project" value="InterPro"/>
</dbReference>
<keyword evidence="3" id="KW-1133">Transmembrane helix</keyword>
<protein>
    <submittedName>
        <fullName evidence="6">Permease-like cell division protein FtsX</fullName>
    </submittedName>
</protein>
<dbReference type="InterPro" id="IPR016047">
    <property type="entry name" value="M23ase_b-sheet_dom"/>
</dbReference>
<dbReference type="Gene3D" id="6.10.250.3150">
    <property type="match status" value="1"/>
</dbReference>
<reference evidence="6" key="1">
    <citation type="submission" date="2021-05" db="EMBL/GenBank/DDBJ databases">
        <title>Energy efficiency and biological interactions define the core microbiome of deep oligotrophic groundwater.</title>
        <authorList>
            <person name="Mehrshad M."/>
            <person name="Lopez-Fernandez M."/>
            <person name="Bell E."/>
            <person name="Bernier-Latmani R."/>
            <person name="Bertilsson S."/>
            <person name="Dopson M."/>
        </authorList>
    </citation>
    <scope>NUCLEOTIDE SEQUENCE</scope>
    <source>
        <strain evidence="6">Modern_marine.mb.64</strain>
    </source>
</reference>
<dbReference type="Gene3D" id="2.70.70.10">
    <property type="entry name" value="Glucose Permease (Domain IIA)"/>
    <property type="match status" value="1"/>
</dbReference>
<dbReference type="PANTHER" id="PTHR47755">
    <property type="entry name" value="CELL DIVISION PROTEIN FTSX"/>
    <property type="match status" value="1"/>
</dbReference>
<evidence type="ECO:0000256" key="3">
    <source>
        <dbReference type="SAM" id="Phobius"/>
    </source>
</evidence>
<keyword evidence="6" id="KW-0132">Cell division</keyword>
<feature type="domain" description="FtsX extracellular" evidence="5">
    <location>
        <begin position="60"/>
        <end position="153"/>
    </location>
</feature>
<feature type="transmembrane region" description="Helical" evidence="3">
    <location>
        <begin position="297"/>
        <end position="315"/>
    </location>
</feature>
<dbReference type="AlphaFoldDB" id="A0A948RW41"/>
<dbReference type="Pfam" id="PF18075">
    <property type="entry name" value="FtsX_ECD"/>
    <property type="match status" value="1"/>
</dbReference>
<feature type="transmembrane region" description="Helical" evidence="3">
    <location>
        <begin position="260"/>
        <end position="285"/>
    </location>
</feature>
<dbReference type="Pfam" id="PF01551">
    <property type="entry name" value="Peptidase_M23"/>
    <property type="match status" value="1"/>
</dbReference>